<evidence type="ECO:0000313" key="1">
    <source>
        <dbReference type="EMBL" id="EJW71454.1"/>
    </source>
</evidence>
<comment type="caution">
    <text evidence="1">The sequence shown here is derived from an EMBL/GenBank/DDBJ whole genome shotgun (WGS) entry which is preliminary data.</text>
</comment>
<dbReference type="AlphaFoldDB" id="J9E7U9"/>
<gene>
    <name evidence="1" type="ORF">WUBG_17640</name>
</gene>
<evidence type="ECO:0000313" key="2">
    <source>
        <dbReference type="Proteomes" id="UP000004810"/>
    </source>
</evidence>
<protein>
    <submittedName>
        <fullName evidence="1">Uncharacterized protein</fullName>
    </submittedName>
</protein>
<proteinExistence type="predicted"/>
<dbReference type="Proteomes" id="UP000004810">
    <property type="component" value="Unassembled WGS sequence"/>
</dbReference>
<organism evidence="1 2">
    <name type="scientific">Wuchereria bancrofti</name>
    <dbReference type="NCBI Taxonomy" id="6293"/>
    <lineage>
        <taxon>Eukaryota</taxon>
        <taxon>Metazoa</taxon>
        <taxon>Ecdysozoa</taxon>
        <taxon>Nematoda</taxon>
        <taxon>Chromadorea</taxon>
        <taxon>Rhabditida</taxon>
        <taxon>Spirurina</taxon>
        <taxon>Spiruromorpha</taxon>
        <taxon>Filarioidea</taxon>
        <taxon>Onchocercidae</taxon>
        <taxon>Wuchereria</taxon>
    </lineage>
</organism>
<feature type="non-terminal residue" evidence="1">
    <location>
        <position position="1"/>
    </location>
</feature>
<sequence>NCLFAWSSSTVTSVAVEQQHQYTTTAEIIETNVVWFLPLGFSSYRGFSA</sequence>
<accession>J9E7U9</accession>
<dbReference type="EMBL" id="ADBV01018555">
    <property type="protein sequence ID" value="EJW71454.1"/>
    <property type="molecule type" value="Genomic_DNA"/>
</dbReference>
<reference evidence="2" key="1">
    <citation type="submission" date="2012-08" db="EMBL/GenBank/DDBJ databases">
        <title>The Genome Sequence of Wuchereria bancrofti.</title>
        <authorList>
            <person name="Nutman T.B."/>
            <person name="Fink D.L."/>
            <person name="Russ C."/>
            <person name="Young S."/>
            <person name="Zeng Q."/>
            <person name="Koehrsen M."/>
            <person name="Alvarado L."/>
            <person name="Berlin A."/>
            <person name="Chapman S.B."/>
            <person name="Chen Z."/>
            <person name="Freedman E."/>
            <person name="Gellesch M."/>
            <person name="Goldberg J."/>
            <person name="Griggs A."/>
            <person name="Gujja S."/>
            <person name="Heilman E.R."/>
            <person name="Heiman D."/>
            <person name="Hepburn T."/>
            <person name="Howarth C."/>
            <person name="Jen D."/>
            <person name="Larson L."/>
            <person name="Lewis B."/>
            <person name="Mehta T."/>
            <person name="Park D."/>
            <person name="Pearson M."/>
            <person name="Roberts A."/>
            <person name="Saif S."/>
            <person name="Shea T."/>
            <person name="Shenoy N."/>
            <person name="Sisk P."/>
            <person name="Stolte C."/>
            <person name="Sykes S."/>
            <person name="Walk T."/>
            <person name="White J."/>
            <person name="Yandava C."/>
            <person name="Haas B."/>
            <person name="Henn M.R."/>
            <person name="Nusbaum C."/>
            <person name="Birren B."/>
        </authorList>
    </citation>
    <scope>NUCLEOTIDE SEQUENCE [LARGE SCALE GENOMIC DNA]</scope>
    <source>
        <strain evidence="2">NA</strain>
    </source>
</reference>
<name>J9E7U9_WUCBA</name>